<evidence type="ECO:0008006" key="3">
    <source>
        <dbReference type="Google" id="ProtNLM"/>
    </source>
</evidence>
<evidence type="ECO:0000313" key="1">
    <source>
        <dbReference type="EMBL" id="BBO77466.1"/>
    </source>
</evidence>
<keyword evidence="2" id="KW-1185">Reference proteome</keyword>
<dbReference type="RefSeq" id="WP_155306204.1">
    <property type="nucleotide sequence ID" value="NZ_AP021875.1"/>
</dbReference>
<proteinExistence type="predicted"/>
<gene>
    <name evidence="1" type="ORF">DSCW_48830</name>
</gene>
<organism evidence="1 2">
    <name type="scientific">Desulfosarcina widdelii</name>
    <dbReference type="NCBI Taxonomy" id="947919"/>
    <lineage>
        <taxon>Bacteria</taxon>
        <taxon>Pseudomonadati</taxon>
        <taxon>Thermodesulfobacteriota</taxon>
        <taxon>Desulfobacteria</taxon>
        <taxon>Desulfobacterales</taxon>
        <taxon>Desulfosarcinaceae</taxon>
        <taxon>Desulfosarcina</taxon>
    </lineage>
</organism>
<dbReference type="SUPFAM" id="SSF46689">
    <property type="entry name" value="Homeodomain-like"/>
    <property type="match status" value="1"/>
</dbReference>
<sequence>MEQNLRKQAIYRYLKGESPKSIYTDLHRSKNWFFKWLKRYQTGDSNWYKGRSRAPKRMPTAIGELEKQRIISVRSQLESQKFAQIGASAIKWELSKSGFDFPSDRTINRVLKREGLIKKKHVRSQRR</sequence>
<protein>
    <recommendedName>
        <fullName evidence="3">Transposase</fullName>
    </recommendedName>
</protein>
<accession>A0A5K7Z6N7</accession>
<dbReference type="Pfam" id="PF13384">
    <property type="entry name" value="HTH_23"/>
    <property type="match status" value="1"/>
</dbReference>
<dbReference type="Proteomes" id="UP000427769">
    <property type="component" value="Chromosome"/>
</dbReference>
<dbReference type="OrthoDB" id="568335at2"/>
<evidence type="ECO:0000313" key="2">
    <source>
        <dbReference type="Proteomes" id="UP000427769"/>
    </source>
</evidence>
<dbReference type="InterPro" id="IPR009057">
    <property type="entry name" value="Homeodomain-like_sf"/>
</dbReference>
<dbReference type="AlphaFoldDB" id="A0A5K7Z6N7"/>
<dbReference type="KEGG" id="dwd:DSCW_48830"/>
<name>A0A5K7Z6N7_9BACT</name>
<dbReference type="EMBL" id="AP021875">
    <property type="protein sequence ID" value="BBO77466.1"/>
    <property type="molecule type" value="Genomic_DNA"/>
</dbReference>
<reference evidence="1 2" key="1">
    <citation type="submission" date="2019-11" db="EMBL/GenBank/DDBJ databases">
        <title>Comparative genomics of hydrocarbon-degrading Desulfosarcina strains.</title>
        <authorList>
            <person name="Watanabe M."/>
            <person name="Kojima H."/>
            <person name="Fukui M."/>
        </authorList>
    </citation>
    <scope>NUCLEOTIDE SEQUENCE [LARGE SCALE GENOMIC DNA]</scope>
    <source>
        <strain evidence="1 2">PP31</strain>
    </source>
</reference>